<dbReference type="PANTHER" id="PTHR46964">
    <property type="entry name" value="SERPENTINE RECEPTOR, CLASS I-RELATED"/>
    <property type="match status" value="1"/>
</dbReference>
<evidence type="ECO:0000313" key="2">
    <source>
        <dbReference type="EMBL" id="CAI5438010.1"/>
    </source>
</evidence>
<accession>A0A9P1I4N8</accession>
<feature type="transmembrane region" description="Helical" evidence="1">
    <location>
        <begin position="191"/>
        <end position="217"/>
    </location>
</feature>
<keyword evidence="1" id="KW-0812">Transmembrane</keyword>
<dbReference type="OrthoDB" id="5844763at2759"/>
<keyword evidence="1" id="KW-1133">Transmembrane helix</keyword>
<gene>
    <name evidence="2" type="ORF">CAMP_LOCUS647</name>
</gene>
<evidence type="ECO:0000256" key="1">
    <source>
        <dbReference type="SAM" id="Phobius"/>
    </source>
</evidence>
<dbReference type="EMBL" id="CANHGI010000001">
    <property type="protein sequence ID" value="CAI5438010.1"/>
    <property type="molecule type" value="Genomic_DNA"/>
</dbReference>
<feature type="transmembrane region" description="Helical" evidence="1">
    <location>
        <begin position="12"/>
        <end position="36"/>
    </location>
</feature>
<name>A0A9P1I4N8_9PELO</name>
<comment type="caution">
    <text evidence="2">The sequence shown here is derived from an EMBL/GenBank/DDBJ whole genome shotgun (WGS) entry which is preliminary data.</text>
</comment>
<organism evidence="2 3">
    <name type="scientific">Caenorhabditis angaria</name>
    <dbReference type="NCBI Taxonomy" id="860376"/>
    <lineage>
        <taxon>Eukaryota</taxon>
        <taxon>Metazoa</taxon>
        <taxon>Ecdysozoa</taxon>
        <taxon>Nematoda</taxon>
        <taxon>Chromadorea</taxon>
        <taxon>Rhabditida</taxon>
        <taxon>Rhabditina</taxon>
        <taxon>Rhabditomorpha</taxon>
        <taxon>Rhabditoidea</taxon>
        <taxon>Rhabditidae</taxon>
        <taxon>Peloderinae</taxon>
        <taxon>Caenorhabditis</taxon>
    </lineage>
</organism>
<feature type="transmembrane region" description="Helical" evidence="1">
    <location>
        <begin position="93"/>
        <end position="113"/>
    </location>
</feature>
<feature type="transmembrane region" description="Helical" evidence="1">
    <location>
        <begin position="48"/>
        <end position="73"/>
    </location>
</feature>
<dbReference type="Proteomes" id="UP001152747">
    <property type="component" value="Unassembled WGS sequence"/>
</dbReference>
<keyword evidence="3" id="KW-1185">Reference proteome</keyword>
<sequence length="226" mass="26638">MSLECPTEAPYYFKFVLHTLGLISIPINSLGCYLVIFHSAKHTNYKYCLLYLQIVTFIVEIYMSWIAPGYYFFPMIGGYITNSFVAQFVSGHFSVVFYFFFFAFEMPALVVCFQTRHDYVAELKREMKLSKYLTQFMVHSCHLFPFAVSTLLFFSELPYEKQYEIIAREYPKCLHVLKIQGFALYDYKENVYFLSVGILVFLALLIYGGYMIFLSIYTNKKKKKNK</sequence>
<protein>
    <submittedName>
        <fullName evidence="2">Uncharacterized protein</fullName>
    </submittedName>
</protein>
<keyword evidence="1" id="KW-0472">Membrane</keyword>
<reference evidence="2" key="1">
    <citation type="submission" date="2022-11" db="EMBL/GenBank/DDBJ databases">
        <authorList>
            <person name="Kikuchi T."/>
        </authorList>
    </citation>
    <scope>NUCLEOTIDE SEQUENCE</scope>
    <source>
        <strain evidence="2">PS1010</strain>
    </source>
</reference>
<dbReference type="Pfam" id="PF10327">
    <property type="entry name" value="7TM_GPCR_Sri"/>
    <property type="match status" value="1"/>
</dbReference>
<evidence type="ECO:0000313" key="3">
    <source>
        <dbReference type="Proteomes" id="UP001152747"/>
    </source>
</evidence>
<dbReference type="PANTHER" id="PTHR46964:SF2">
    <property type="entry name" value="SERPENTINE RECEPTOR, CLASS T"/>
    <property type="match status" value="1"/>
</dbReference>
<feature type="transmembrane region" description="Helical" evidence="1">
    <location>
        <begin position="133"/>
        <end position="154"/>
    </location>
</feature>
<dbReference type="AlphaFoldDB" id="A0A9P1I4N8"/>
<dbReference type="InterPro" id="IPR019429">
    <property type="entry name" value="7TM_GPCR_serpentine_rcpt_Sri"/>
</dbReference>
<proteinExistence type="predicted"/>